<dbReference type="SMART" id="SM01232">
    <property type="entry name" value="H2TH"/>
    <property type="match status" value="1"/>
</dbReference>
<evidence type="ECO:0000256" key="13">
    <source>
        <dbReference type="ARBA" id="ARBA00044632"/>
    </source>
</evidence>
<evidence type="ECO:0000256" key="1">
    <source>
        <dbReference type="ARBA" id="ARBA00009409"/>
    </source>
</evidence>
<proteinExistence type="inferred from homology"/>
<dbReference type="GO" id="GO:0000703">
    <property type="term" value="F:oxidized pyrimidine nucleobase lesion DNA N-glycosylase activity"/>
    <property type="evidence" value="ECO:0007669"/>
    <property type="project" value="TreeGrafter"/>
</dbReference>
<dbReference type="InterPro" id="IPR015886">
    <property type="entry name" value="H2TH_FPG"/>
</dbReference>
<dbReference type="GO" id="GO:0003684">
    <property type="term" value="F:damaged DNA binding"/>
    <property type="evidence" value="ECO:0007669"/>
    <property type="project" value="InterPro"/>
</dbReference>
<reference evidence="16 17" key="1">
    <citation type="submission" date="2015-10" db="EMBL/GenBank/DDBJ databases">
        <title>Metagenome-Assembled Genomes uncover a global brackish microbiome.</title>
        <authorList>
            <person name="Hugerth L.W."/>
            <person name="Larsson J."/>
            <person name="Alneberg J."/>
            <person name="Lindh M.V."/>
            <person name="Legrand C."/>
            <person name="Pinhassi J."/>
            <person name="Andersson A.F."/>
        </authorList>
    </citation>
    <scope>NUCLEOTIDE SEQUENCE [LARGE SCALE GENOMIC DNA]</scope>
    <source>
        <strain evidence="16">BACL6 MAG-120924-bin43</strain>
    </source>
</reference>
<organism evidence="16 17">
    <name type="scientific">Acidimicrobiia bacterium BACL6 MAG-120924-bin43</name>
    <dbReference type="NCBI Taxonomy" id="1655583"/>
    <lineage>
        <taxon>Bacteria</taxon>
        <taxon>Bacillati</taxon>
        <taxon>Actinomycetota</taxon>
        <taxon>Acidimicrobiia</taxon>
        <taxon>acIV cluster</taxon>
    </lineage>
</organism>
<comment type="catalytic activity">
    <reaction evidence="13">
        <text>2'-deoxyribonucleotide-(2'-deoxyribose 5'-phosphate)-2'-deoxyribonucleotide-DNA = a 3'-end 2'-deoxyribonucleotide-(2,3-dehydro-2,3-deoxyribose 5'-phosphate)-DNA + a 5'-end 5'-phospho-2'-deoxyribonucleoside-DNA + H(+)</text>
        <dbReference type="Rhea" id="RHEA:66592"/>
        <dbReference type="Rhea" id="RHEA-COMP:13180"/>
        <dbReference type="Rhea" id="RHEA-COMP:16897"/>
        <dbReference type="Rhea" id="RHEA-COMP:17067"/>
        <dbReference type="ChEBI" id="CHEBI:15378"/>
        <dbReference type="ChEBI" id="CHEBI:136412"/>
        <dbReference type="ChEBI" id="CHEBI:157695"/>
        <dbReference type="ChEBI" id="CHEBI:167181"/>
        <dbReference type="EC" id="4.2.99.18"/>
    </reaction>
</comment>
<dbReference type="GO" id="GO:0140078">
    <property type="term" value="F:class I DNA-(apurinic or apyrimidinic site) endonuclease activity"/>
    <property type="evidence" value="ECO:0007669"/>
    <property type="project" value="UniProtKB-EC"/>
</dbReference>
<accession>A0A0R2QFQ2</accession>
<dbReference type="EMBL" id="LIBJ01000044">
    <property type="protein sequence ID" value="KRO49076.1"/>
    <property type="molecule type" value="Genomic_DNA"/>
</dbReference>
<dbReference type="Pfam" id="PF06831">
    <property type="entry name" value="H2TH"/>
    <property type="match status" value="1"/>
</dbReference>
<dbReference type="PANTHER" id="PTHR42697:SF1">
    <property type="entry name" value="ENDONUCLEASE 8"/>
    <property type="match status" value="1"/>
</dbReference>
<evidence type="ECO:0000256" key="12">
    <source>
        <dbReference type="ARBA" id="ARBA00023295"/>
    </source>
</evidence>
<evidence type="ECO:0000256" key="14">
    <source>
        <dbReference type="PROSITE-ProRule" id="PRU00391"/>
    </source>
</evidence>
<dbReference type="SUPFAM" id="SSF81624">
    <property type="entry name" value="N-terminal domain of MutM-like DNA repair proteins"/>
    <property type="match status" value="1"/>
</dbReference>
<dbReference type="Proteomes" id="UP000051017">
    <property type="component" value="Unassembled WGS sequence"/>
</dbReference>
<dbReference type="GO" id="GO:0006284">
    <property type="term" value="P:base-excision repair"/>
    <property type="evidence" value="ECO:0007669"/>
    <property type="project" value="InterPro"/>
</dbReference>
<dbReference type="Gene3D" id="1.10.8.50">
    <property type="match status" value="1"/>
</dbReference>
<dbReference type="InterPro" id="IPR035937">
    <property type="entry name" value="FPG_N"/>
</dbReference>
<dbReference type="Gene3D" id="3.20.190.10">
    <property type="entry name" value="MutM-like, N-terminal"/>
    <property type="match status" value="1"/>
</dbReference>
<feature type="domain" description="FPG-type" evidence="15">
    <location>
        <begin position="215"/>
        <end position="251"/>
    </location>
</feature>
<evidence type="ECO:0000256" key="8">
    <source>
        <dbReference type="ARBA" id="ARBA00023125"/>
    </source>
</evidence>
<dbReference type="PROSITE" id="PS01242">
    <property type="entry name" value="ZF_FPG_1"/>
    <property type="match status" value="1"/>
</dbReference>
<dbReference type="InterPro" id="IPR015887">
    <property type="entry name" value="DNA_glyclase_Znf_dom_DNA_BS"/>
</dbReference>
<name>A0A0R2QFQ2_9ACTN</name>
<keyword evidence="3" id="KW-0479">Metal-binding</keyword>
<sequence>MLIGHKVQHNAAALRTALLGKKMVRFEAPYTDSILPQVGHTIEEVRNLDRSIEIIWDNGIVLNTRMKIASSWDVYRNGDTWRRDSAHADVLIDVQDWVAVCFNTPEIDVYHDFDPRRHPILGKLGPDLTHVDADIEEAVDRMMDYEERDETVAEVLLDQRVVRGVSNVFRCEILWACELHPWANIGTLKRAECRELLMLAQEMLQNADTSSNNLAIYGRQGKSCVRCGDVVKVNHHGEANRVLYWCVGCQTAHEPLVRPNFTPLYIERDANMGDSHPAAKQFMNEIISLRDVG</sequence>
<evidence type="ECO:0000313" key="16">
    <source>
        <dbReference type="EMBL" id="KRO49076.1"/>
    </source>
</evidence>
<dbReference type="InterPro" id="IPR010979">
    <property type="entry name" value="Ribosomal_uS13-like_H2TH"/>
</dbReference>
<evidence type="ECO:0000256" key="6">
    <source>
        <dbReference type="ARBA" id="ARBA00022801"/>
    </source>
</evidence>
<dbReference type="InterPro" id="IPR000214">
    <property type="entry name" value="Znf_DNA_glyclase/AP_lyase"/>
</dbReference>
<dbReference type="AlphaFoldDB" id="A0A0R2QFQ2"/>
<keyword evidence="10" id="KW-0456">Lyase</keyword>
<dbReference type="EC" id="4.2.99.18" evidence="2"/>
<keyword evidence="11" id="KW-0511">Multifunctional enzyme</keyword>
<evidence type="ECO:0000259" key="15">
    <source>
        <dbReference type="PROSITE" id="PS51066"/>
    </source>
</evidence>
<keyword evidence="7" id="KW-0862">Zinc</keyword>
<keyword evidence="8" id="KW-0238">DNA-binding</keyword>
<dbReference type="SUPFAM" id="SSF46946">
    <property type="entry name" value="S13-like H2TH domain"/>
    <property type="match status" value="1"/>
</dbReference>
<keyword evidence="6" id="KW-0378">Hydrolase</keyword>
<evidence type="ECO:0000256" key="10">
    <source>
        <dbReference type="ARBA" id="ARBA00023239"/>
    </source>
</evidence>
<keyword evidence="9" id="KW-0234">DNA repair</keyword>
<protein>
    <recommendedName>
        <fullName evidence="2">DNA-(apurinic or apyrimidinic site) lyase</fullName>
        <ecNumber evidence="2">4.2.99.18</ecNumber>
    </recommendedName>
</protein>
<dbReference type="PROSITE" id="PS51066">
    <property type="entry name" value="ZF_FPG_2"/>
    <property type="match status" value="1"/>
</dbReference>
<dbReference type="GO" id="GO:0008270">
    <property type="term" value="F:zinc ion binding"/>
    <property type="evidence" value="ECO:0007669"/>
    <property type="project" value="UniProtKB-KW"/>
</dbReference>
<dbReference type="PANTHER" id="PTHR42697">
    <property type="entry name" value="ENDONUCLEASE 8"/>
    <property type="match status" value="1"/>
</dbReference>
<comment type="caution">
    <text evidence="16">The sequence shown here is derived from an EMBL/GenBank/DDBJ whole genome shotgun (WGS) entry which is preliminary data.</text>
</comment>
<gene>
    <name evidence="16" type="ORF">ABR75_07640</name>
</gene>
<comment type="similarity">
    <text evidence="1">Belongs to the FPG family.</text>
</comment>
<evidence type="ECO:0000256" key="3">
    <source>
        <dbReference type="ARBA" id="ARBA00022723"/>
    </source>
</evidence>
<evidence type="ECO:0000256" key="9">
    <source>
        <dbReference type="ARBA" id="ARBA00023204"/>
    </source>
</evidence>
<evidence type="ECO:0000256" key="7">
    <source>
        <dbReference type="ARBA" id="ARBA00022833"/>
    </source>
</evidence>
<evidence type="ECO:0000313" key="17">
    <source>
        <dbReference type="Proteomes" id="UP000051017"/>
    </source>
</evidence>
<evidence type="ECO:0000256" key="4">
    <source>
        <dbReference type="ARBA" id="ARBA00022763"/>
    </source>
</evidence>
<evidence type="ECO:0000256" key="5">
    <source>
        <dbReference type="ARBA" id="ARBA00022771"/>
    </source>
</evidence>
<evidence type="ECO:0000256" key="11">
    <source>
        <dbReference type="ARBA" id="ARBA00023268"/>
    </source>
</evidence>
<evidence type="ECO:0000256" key="2">
    <source>
        <dbReference type="ARBA" id="ARBA00012720"/>
    </source>
</evidence>
<keyword evidence="4" id="KW-0227">DNA damage</keyword>
<keyword evidence="5 14" id="KW-0863">Zinc-finger</keyword>
<dbReference type="SUPFAM" id="SSF57716">
    <property type="entry name" value="Glucocorticoid receptor-like (DNA-binding domain)"/>
    <property type="match status" value="1"/>
</dbReference>
<keyword evidence="12" id="KW-0326">Glycosidase</keyword>